<feature type="compositionally biased region" description="Acidic residues" evidence="1">
    <location>
        <begin position="68"/>
        <end position="78"/>
    </location>
</feature>
<dbReference type="EMBL" id="PVNK01000027">
    <property type="protein sequence ID" value="PRQ04691.1"/>
    <property type="molecule type" value="Genomic_DNA"/>
</dbReference>
<dbReference type="PROSITE" id="PS51257">
    <property type="entry name" value="PROKAR_LIPOPROTEIN"/>
    <property type="match status" value="1"/>
</dbReference>
<proteinExistence type="predicted"/>
<evidence type="ECO:0000313" key="3">
    <source>
        <dbReference type="Proteomes" id="UP000237968"/>
    </source>
</evidence>
<organism evidence="2 3">
    <name type="scientific">Enhygromyxa salina</name>
    <dbReference type="NCBI Taxonomy" id="215803"/>
    <lineage>
        <taxon>Bacteria</taxon>
        <taxon>Pseudomonadati</taxon>
        <taxon>Myxococcota</taxon>
        <taxon>Polyangia</taxon>
        <taxon>Nannocystales</taxon>
        <taxon>Nannocystaceae</taxon>
        <taxon>Enhygromyxa</taxon>
    </lineage>
</organism>
<protein>
    <submittedName>
        <fullName evidence="2">Uncharacterized protein</fullName>
    </submittedName>
</protein>
<dbReference type="Proteomes" id="UP000237968">
    <property type="component" value="Unassembled WGS sequence"/>
</dbReference>
<comment type="caution">
    <text evidence="2">The sequence shown here is derived from an EMBL/GenBank/DDBJ whole genome shotgun (WGS) entry which is preliminary data.</text>
</comment>
<name>A0A2S9YI04_9BACT</name>
<keyword evidence="3" id="KW-1185">Reference proteome</keyword>
<gene>
    <name evidence="2" type="ORF">ENSA5_05650</name>
</gene>
<evidence type="ECO:0000256" key="1">
    <source>
        <dbReference type="SAM" id="MobiDB-lite"/>
    </source>
</evidence>
<accession>A0A2S9YI04</accession>
<dbReference type="AlphaFoldDB" id="A0A2S9YI04"/>
<feature type="region of interest" description="Disordered" evidence="1">
    <location>
        <begin position="29"/>
        <end position="78"/>
    </location>
</feature>
<dbReference type="RefSeq" id="WP_181197285.1">
    <property type="nucleotide sequence ID" value="NZ_PVNK01000027.1"/>
</dbReference>
<evidence type="ECO:0000313" key="2">
    <source>
        <dbReference type="EMBL" id="PRQ04691.1"/>
    </source>
</evidence>
<sequence>MSKLDWWVGVGALALAASCVRVPNPHYVADGDSGSETFADDTGSDSQPGDGDTGDGDGDTGHGKGDSGDGDTGDGDGDTDCEPGMAGCPCGVLESCEPGLACVLGDCIEADSCGPVNDAVQVSAVPTYMMGVDPPMLPATFICVLNGQDQGNKAVLNVEQCGAMELLQGLVIEVQPKVAPIEELLGNPNLAATVTVVEEPEGFFVRIEANGMDLYYIDGTSLVADGITEYPWEVEPFSSSCGTTPTMCGEVERLAMLIDGGVVFDGNAEQASEAATAWIETNVDECGGRMYELVLLAY</sequence>
<reference evidence="2 3" key="1">
    <citation type="submission" date="2018-03" db="EMBL/GenBank/DDBJ databases">
        <title>Draft Genome Sequences of the Obligatory Marine Myxobacteria Enhygromyxa salina SWB005.</title>
        <authorList>
            <person name="Poehlein A."/>
            <person name="Moghaddam J.A."/>
            <person name="Harms H."/>
            <person name="Alanjari M."/>
            <person name="Koenig G.M."/>
            <person name="Daniel R."/>
            <person name="Schaeberle T.F."/>
        </authorList>
    </citation>
    <scope>NUCLEOTIDE SEQUENCE [LARGE SCALE GENOMIC DNA]</scope>
    <source>
        <strain evidence="2 3">SWB005</strain>
    </source>
</reference>